<dbReference type="EMBL" id="CAJGYM010000014">
    <property type="protein sequence ID" value="CAD6190202.1"/>
    <property type="molecule type" value="Genomic_DNA"/>
</dbReference>
<comment type="similarity">
    <text evidence="3 16">Belongs to the cation transport ATPase (P-type) (TC 3.A.3) family. Type IV subfamily.</text>
</comment>
<evidence type="ECO:0000256" key="8">
    <source>
        <dbReference type="ARBA" id="ARBA00022842"/>
    </source>
</evidence>
<proteinExistence type="inferred from homology"/>
<feature type="binding site" evidence="14">
    <location>
        <position position="862"/>
    </location>
    <ligand>
        <name>ATP</name>
        <dbReference type="ChEBI" id="CHEBI:30616"/>
    </ligand>
</feature>
<dbReference type="GO" id="GO:0005524">
    <property type="term" value="F:ATP binding"/>
    <property type="evidence" value="ECO:0007669"/>
    <property type="project" value="UniProtKB-UniRule"/>
</dbReference>
<keyword evidence="6 14" id="KW-0547">Nucleotide-binding</keyword>
<evidence type="ECO:0000256" key="9">
    <source>
        <dbReference type="ARBA" id="ARBA00022967"/>
    </source>
</evidence>
<dbReference type="Pfam" id="PF16212">
    <property type="entry name" value="PhoLip_ATPase_C"/>
    <property type="match status" value="1"/>
</dbReference>
<dbReference type="GO" id="GO:0005886">
    <property type="term" value="C:plasma membrane"/>
    <property type="evidence" value="ECO:0007669"/>
    <property type="project" value="TreeGrafter"/>
</dbReference>
<evidence type="ECO:0000256" key="4">
    <source>
        <dbReference type="ARBA" id="ARBA00022692"/>
    </source>
</evidence>
<dbReference type="Gene3D" id="2.70.150.10">
    <property type="entry name" value="Calcium-transporting ATPase, cytoplasmic transduction domain A"/>
    <property type="match status" value="1"/>
</dbReference>
<feature type="binding site" evidence="14">
    <location>
        <position position="741"/>
    </location>
    <ligand>
        <name>ATP</name>
        <dbReference type="ChEBI" id="CHEBI:30616"/>
    </ligand>
</feature>
<keyword evidence="4 16" id="KW-0812">Transmembrane</keyword>
<evidence type="ECO:0000256" key="15">
    <source>
        <dbReference type="PIRSR" id="PIRSR606539-3"/>
    </source>
</evidence>
<feature type="transmembrane region" description="Helical" evidence="16">
    <location>
        <begin position="1103"/>
        <end position="1121"/>
    </location>
</feature>
<evidence type="ECO:0000256" key="12">
    <source>
        <dbReference type="ARBA" id="ARBA00034036"/>
    </source>
</evidence>
<evidence type="ECO:0000313" key="21">
    <source>
        <dbReference type="EMBL" id="CAD6190202.1"/>
    </source>
</evidence>
<evidence type="ECO:0000256" key="17">
    <source>
        <dbReference type="SAM" id="MobiDB-lite"/>
    </source>
</evidence>
<keyword evidence="22" id="KW-1185">Reference proteome</keyword>
<feature type="binding site" evidence="14">
    <location>
        <position position="742"/>
    </location>
    <ligand>
        <name>ATP</name>
        <dbReference type="ChEBI" id="CHEBI:30616"/>
    </ligand>
</feature>
<feature type="active site" description="4-aspartylphosphate intermediate" evidence="13">
    <location>
        <position position="473"/>
    </location>
</feature>
<gene>
    <name evidence="21" type="ORF">CAUJ_LOCUS6121</name>
</gene>
<feature type="binding site" evidence="14">
    <location>
        <position position="838"/>
    </location>
    <ligand>
        <name>ATP</name>
        <dbReference type="ChEBI" id="CHEBI:30616"/>
    </ligand>
</feature>
<dbReference type="Pfam" id="PF13246">
    <property type="entry name" value="Cation_ATPase"/>
    <property type="match status" value="1"/>
</dbReference>
<dbReference type="InterPro" id="IPR032630">
    <property type="entry name" value="P_typ_ATPase_c"/>
</dbReference>
<dbReference type="InterPro" id="IPR044492">
    <property type="entry name" value="P_typ_ATPase_HD_dom"/>
</dbReference>
<keyword evidence="8 15" id="KW-0460">Magnesium</keyword>
<dbReference type="SFLD" id="SFLDG00002">
    <property type="entry name" value="C1.7:_P-type_atpase_like"/>
    <property type="match status" value="1"/>
</dbReference>
<dbReference type="SUPFAM" id="SSF81660">
    <property type="entry name" value="Metal cation-transporting ATPase, ATP-binding domain N"/>
    <property type="match status" value="1"/>
</dbReference>
<evidence type="ECO:0000259" key="18">
    <source>
        <dbReference type="Pfam" id="PF00122"/>
    </source>
</evidence>
<feature type="binding site" evidence="14">
    <location>
        <position position="661"/>
    </location>
    <ligand>
        <name>ATP</name>
        <dbReference type="ChEBI" id="CHEBI:30616"/>
    </ligand>
</feature>
<dbReference type="InterPro" id="IPR006539">
    <property type="entry name" value="P-type_ATPase_IV"/>
</dbReference>
<evidence type="ECO:0000256" key="16">
    <source>
        <dbReference type="RuleBase" id="RU362033"/>
    </source>
</evidence>
<comment type="subcellular location">
    <subcellularLocation>
        <location evidence="2">Endomembrane system</location>
    </subcellularLocation>
    <subcellularLocation>
        <location evidence="1 16">Membrane</location>
        <topology evidence="1 16">Multi-pass membrane protein</topology>
    </subcellularLocation>
</comment>
<feature type="domain" description="P-type ATPase N-terminal" evidence="19">
    <location>
        <begin position="90"/>
        <end position="130"/>
    </location>
</feature>
<evidence type="ECO:0000256" key="1">
    <source>
        <dbReference type="ARBA" id="ARBA00004141"/>
    </source>
</evidence>
<dbReference type="GO" id="GO:0140326">
    <property type="term" value="F:ATPase-coupled intramembrane lipid transporter activity"/>
    <property type="evidence" value="ECO:0007669"/>
    <property type="project" value="UniProtKB-EC"/>
</dbReference>
<keyword evidence="10 16" id="KW-1133">Transmembrane helix</keyword>
<evidence type="ECO:0000256" key="7">
    <source>
        <dbReference type="ARBA" id="ARBA00022840"/>
    </source>
</evidence>
<evidence type="ECO:0000259" key="19">
    <source>
        <dbReference type="Pfam" id="PF16209"/>
    </source>
</evidence>
<evidence type="ECO:0000256" key="10">
    <source>
        <dbReference type="ARBA" id="ARBA00022989"/>
    </source>
</evidence>
<feature type="binding site" evidence="14">
    <location>
        <position position="474"/>
    </location>
    <ligand>
        <name>ATP</name>
        <dbReference type="ChEBI" id="CHEBI:30616"/>
    </ligand>
</feature>
<dbReference type="SFLD" id="SFLDS00003">
    <property type="entry name" value="Haloacid_Dehalogenase"/>
    <property type="match status" value="1"/>
</dbReference>
<dbReference type="Gene3D" id="3.40.50.1000">
    <property type="entry name" value="HAD superfamily/HAD-like"/>
    <property type="match status" value="1"/>
</dbReference>
<keyword evidence="11 16" id="KW-0472">Membrane</keyword>
<dbReference type="SFLD" id="SFLDF00027">
    <property type="entry name" value="p-type_atpase"/>
    <property type="match status" value="1"/>
</dbReference>
<feature type="compositionally biased region" description="Low complexity" evidence="17">
    <location>
        <begin position="281"/>
        <end position="294"/>
    </location>
</feature>
<feature type="domain" description="P-type ATPase C-terminal" evidence="20">
    <location>
        <begin position="884"/>
        <end position="1134"/>
    </location>
</feature>
<feature type="transmembrane region" description="Helical" evidence="16">
    <location>
        <begin position="1061"/>
        <end position="1083"/>
    </location>
</feature>
<dbReference type="NCBIfam" id="TIGR01652">
    <property type="entry name" value="ATPase-Plipid"/>
    <property type="match status" value="1"/>
</dbReference>
<feature type="binding site" evidence="14">
    <location>
        <position position="627"/>
    </location>
    <ligand>
        <name>ATP</name>
        <dbReference type="ChEBI" id="CHEBI:30616"/>
    </ligand>
</feature>
<feature type="domain" description="P-type ATPase A" evidence="18">
    <location>
        <begin position="176"/>
        <end position="238"/>
    </location>
</feature>
<dbReference type="Pfam" id="PF08282">
    <property type="entry name" value="Hydrolase_3"/>
    <property type="match status" value="1"/>
</dbReference>
<evidence type="ECO:0000259" key="20">
    <source>
        <dbReference type="Pfam" id="PF16212"/>
    </source>
</evidence>
<feature type="binding site" evidence="14">
    <location>
        <position position="475"/>
    </location>
    <ligand>
        <name>ATP</name>
        <dbReference type="ChEBI" id="CHEBI:30616"/>
    </ligand>
</feature>
<feature type="transmembrane region" description="Helical" evidence="16">
    <location>
        <begin position="1030"/>
        <end position="1049"/>
    </location>
</feature>
<feature type="binding site" evidence="14">
    <location>
        <position position="473"/>
    </location>
    <ligand>
        <name>ATP</name>
        <dbReference type="ChEBI" id="CHEBI:30616"/>
    </ligand>
</feature>
<dbReference type="PANTHER" id="PTHR24092">
    <property type="entry name" value="PROBABLE PHOSPHOLIPID-TRANSPORTING ATPASE"/>
    <property type="match status" value="1"/>
</dbReference>
<dbReference type="InterPro" id="IPR023299">
    <property type="entry name" value="ATPase_P-typ_cyto_dom_N"/>
</dbReference>
<dbReference type="GO" id="GO:0045332">
    <property type="term" value="P:phospholipid translocation"/>
    <property type="evidence" value="ECO:0007669"/>
    <property type="project" value="TreeGrafter"/>
</dbReference>
<evidence type="ECO:0000256" key="6">
    <source>
        <dbReference type="ARBA" id="ARBA00022741"/>
    </source>
</evidence>
<dbReference type="InterPro" id="IPR036412">
    <property type="entry name" value="HAD-like_sf"/>
</dbReference>
<dbReference type="GO" id="GO:0000287">
    <property type="term" value="F:magnesium ion binding"/>
    <property type="evidence" value="ECO:0007669"/>
    <property type="project" value="UniProtKB-UniRule"/>
</dbReference>
<organism evidence="21 22">
    <name type="scientific">Caenorhabditis auriculariae</name>
    <dbReference type="NCBI Taxonomy" id="2777116"/>
    <lineage>
        <taxon>Eukaryota</taxon>
        <taxon>Metazoa</taxon>
        <taxon>Ecdysozoa</taxon>
        <taxon>Nematoda</taxon>
        <taxon>Chromadorea</taxon>
        <taxon>Rhabditida</taxon>
        <taxon>Rhabditina</taxon>
        <taxon>Rhabditomorpha</taxon>
        <taxon>Rhabditoidea</taxon>
        <taxon>Rhabditidae</taxon>
        <taxon>Peloderinae</taxon>
        <taxon>Caenorhabditis</taxon>
    </lineage>
</organism>
<dbReference type="OrthoDB" id="377733at2759"/>
<feature type="compositionally biased region" description="Polar residues" evidence="17">
    <location>
        <begin position="1215"/>
        <end position="1276"/>
    </location>
</feature>
<evidence type="ECO:0000256" key="3">
    <source>
        <dbReference type="ARBA" id="ARBA00008109"/>
    </source>
</evidence>
<dbReference type="Proteomes" id="UP000835052">
    <property type="component" value="Unassembled WGS sequence"/>
</dbReference>
<dbReference type="Pfam" id="PF00122">
    <property type="entry name" value="E1-E2_ATPase"/>
    <property type="match status" value="1"/>
</dbReference>
<dbReference type="NCBIfam" id="TIGR01494">
    <property type="entry name" value="ATPase_P-type"/>
    <property type="match status" value="1"/>
</dbReference>
<evidence type="ECO:0000256" key="11">
    <source>
        <dbReference type="ARBA" id="ARBA00023136"/>
    </source>
</evidence>
<reference evidence="21" key="1">
    <citation type="submission" date="2020-10" db="EMBL/GenBank/DDBJ databases">
        <authorList>
            <person name="Kikuchi T."/>
        </authorList>
    </citation>
    <scope>NUCLEOTIDE SEQUENCE</scope>
    <source>
        <strain evidence="21">NKZ352</strain>
    </source>
</reference>
<dbReference type="SUPFAM" id="SSF81653">
    <property type="entry name" value="Calcium ATPase, transduction domain A"/>
    <property type="match status" value="1"/>
</dbReference>
<feature type="compositionally biased region" description="Basic and acidic residues" evidence="17">
    <location>
        <begin position="1198"/>
        <end position="1214"/>
    </location>
</feature>
<evidence type="ECO:0000256" key="5">
    <source>
        <dbReference type="ARBA" id="ARBA00022723"/>
    </source>
</evidence>
<feature type="binding site" evidence="14">
    <location>
        <position position="563"/>
    </location>
    <ligand>
        <name>ATP</name>
        <dbReference type="ChEBI" id="CHEBI:30616"/>
    </ligand>
</feature>
<evidence type="ECO:0000313" key="22">
    <source>
        <dbReference type="Proteomes" id="UP000835052"/>
    </source>
</evidence>
<dbReference type="SUPFAM" id="SSF81665">
    <property type="entry name" value="Calcium ATPase, transmembrane domain M"/>
    <property type="match status" value="1"/>
</dbReference>
<keyword evidence="7 14" id="KW-0067">ATP-binding</keyword>
<dbReference type="Pfam" id="PF16209">
    <property type="entry name" value="PhoLip_ATPase_N"/>
    <property type="match status" value="1"/>
</dbReference>
<keyword evidence="5 15" id="KW-0479">Metal-binding</keyword>
<evidence type="ECO:0000256" key="13">
    <source>
        <dbReference type="PIRSR" id="PIRSR606539-1"/>
    </source>
</evidence>
<dbReference type="InterPro" id="IPR023298">
    <property type="entry name" value="ATPase_P-typ_TM_dom_sf"/>
</dbReference>
<feature type="transmembrane region" description="Helical" evidence="16">
    <location>
        <begin position="998"/>
        <end position="1018"/>
    </location>
</feature>
<dbReference type="InterPro" id="IPR018303">
    <property type="entry name" value="ATPase_P-typ_P_site"/>
</dbReference>
<feature type="binding site" evidence="15">
    <location>
        <position position="473"/>
    </location>
    <ligand>
        <name>Mg(2+)</name>
        <dbReference type="ChEBI" id="CHEBI:18420"/>
    </ligand>
</feature>
<feature type="binding site" evidence="14">
    <location>
        <position position="740"/>
    </location>
    <ligand>
        <name>ATP</name>
        <dbReference type="ChEBI" id="CHEBI:30616"/>
    </ligand>
</feature>
<dbReference type="PRINTS" id="PR00119">
    <property type="entry name" value="CATATPASE"/>
</dbReference>
<comment type="catalytic activity">
    <reaction evidence="12 16">
        <text>ATP + H2O + phospholipidSide 1 = ADP + phosphate + phospholipidSide 2.</text>
        <dbReference type="EC" id="7.6.2.1"/>
    </reaction>
</comment>
<evidence type="ECO:0000256" key="14">
    <source>
        <dbReference type="PIRSR" id="PIRSR606539-2"/>
    </source>
</evidence>
<feature type="binding site" evidence="14">
    <location>
        <position position="861"/>
    </location>
    <ligand>
        <name>ATP</name>
        <dbReference type="ChEBI" id="CHEBI:30616"/>
    </ligand>
</feature>
<comment type="cofactor">
    <cofactor evidence="15">
        <name>Mg(2+)</name>
        <dbReference type="ChEBI" id="CHEBI:18420"/>
    </cofactor>
</comment>
<feature type="region of interest" description="Disordered" evidence="17">
    <location>
        <begin position="1198"/>
        <end position="1276"/>
    </location>
</feature>
<dbReference type="InterPro" id="IPR008250">
    <property type="entry name" value="ATPase_P-typ_transduc_dom_A_sf"/>
</dbReference>
<protein>
    <recommendedName>
        <fullName evidence="16">Phospholipid-transporting ATPase</fullName>
        <ecNumber evidence="16">7.6.2.1</ecNumber>
    </recommendedName>
</protein>
<feature type="region of interest" description="Disordered" evidence="17">
    <location>
        <begin position="278"/>
        <end position="304"/>
    </location>
</feature>
<evidence type="ECO:0000256" key="2">
    <source>
        <dbReference type="ARBA" id="ARBA00004308"/>
    </source>
</evidence>
<feature type="binding site" evidence="15">
    <location>
        <position position="862"/>
    </location>
    <ligand>
        <name>Mg(2+)</name>
        <dbReference type="ChEBI" id="CHEBI:18420"/>
    </ligand>
</feature>
<dbReference type="SUPFAM" id="SSF56784">
    <property type="entry name" value="HAD-like"/>
    <property type="match status" value="1"/>
</dbReference>
<comment type="caution">
    <text evidence="21">The sequence shown here is derived from an EMBL/GenBank/DDBJ whole genome shotgun (WGS) entry which is preliminary data.</text>
</comment>
<dbReference type="InterPro" id="IPR001757">
    <property type="entry name" value="P_typ_ATPase"/>
</dbReference>
<dbReference type="InterPro" id="IPR032631">
    <property type="entry name" value="P-type_ATPase_N"/>
</dbReference>
<feature type="binding site" evidence="14">
    <location>
        <position position="604"/>
    </location>
    <ligand>
        <name>ATP</name>
        <dbReference type="ChEBI" id="CHEBI:30616"/>
    </ligand>
</feature>
<dbReference type="PROSITE" id="PS00154">
    <property type="entry name" value="ATPASE_E1_E2"/>
    <property type="match status" value="1"/>
</dbReference>
<dbReference type="InterPro" id="IPR023214">
    <property type="entry name" value="HAD_sf"/>
</dbReference>
<dbReference type="Gene3D" id="3.40.1110.10">
    <property type="entry name" value="Calcium-transporting ATPase, cytoplasmic domain N"/>
    <property type="match status" value="1"/>
</dbReference>
<accession>A0A8S1H4C6</accession>
<dbReference type="PANTHER" id="PTHR24092:SF150">
    <property type="entry name" value="PHOSPHOLIPID-TRANSPORTING ATPASE"/>
    <property type="match status" value="1"/>
</dbReference>
<feature type="transmembrane region" description="Helical" evidence="16">
    <location>
        <begin position="920"/>
        <end position="938"/>
    </location>
</feature>
<dbReference type="AlphaFoldDB" id="A0A8S1H4C6"/>
<feature type="binding site" evidence="15">
    <location>
        <position position="858"/>
    </location>
    <ligand>
        <name>Mg(2+)</name>
        <dbReference type="ChEBI" id="CHEBI:18420"/>
    </ligand>
</feature>
<sequence length="1276" mass="143785">MTRSEEDIKPSDDVTLSNDVTRADDVVADVATVGVPPEAINNSCCSTLPFKLFKFVNFLGKKKDFIKRRKNAENDTAAQKRITIYMGLRQKPSNWLHTHHYSIIMFLPCFLLNQFKQFANFVFLLLTILRTQIRNAAFGNEMIAPLCFILACTLVREIFEDIIRRIRDRKVNRQFVYAHTDQGWQETFWSSLHVGQIIQVKSGEQLPADLLILATSEPGNIAYIDTANLDGESNLKVRQAVVDMEHLIDEATLETFWNSSTSIHCDAPNRQIHECDGYIETGSDSTTSSGKSGKATPDRSMVAQKPSKTIEFSINNMLLRGSRLKNTKHVYGVVIYTGKDTKLSKNNTKKSPKRSTMSDIVNWVMVTQFGILIILCAVNALVSRLYPAMAFIDFAFAGNHAQLDLYTQFSHSLIMFSGFVPISLYVTIEVVEVLQGIFINWDLEMKNEKGKGVEVKMFSLNSDLGKIKYIMSDKTGTLTQNSMHFRMCSVGGLKYANRKSKRKDKFSPRKLLAHMTPNNKYGLHNVQVRNFLTACAVCHTVTPEHSETESSVRPIFHATSPDELALVNFAADANFIFVSRSPKKLTVDVAGVEETYEMRCLMEFNSDRKRMSVLVVAPDGQIKLFCKGADHIIFSRLGETPAKVLRKTQAHLQSFAVNGYRTLCFAGRTLSKEQYEEFETRFETSKTSCDRKAILANLFDDYERDLELYGVSAIEDKLQDQAPRTISKMLEAGIRVWVLTGDKLETAINIGNSCKLIDIRAPMLVLNATTRQETEKQMEEYIAKMGERLKNREQQISMIVDATTLDFVLEDDDLCITFLQLALCCSSVICCRCTPLQKATVTRMVRDNVSGSVLAIGDGANDVPMIQEAQIGVAIAGKEGMQAALAADYVVSQFKHLERLLLVHGTLSVFRTSKTVMFCLYKNILETFMMALFCYYNGRSSQMMGDPWMSIFYNVCFTSWCSLMLGIADRPATTSFLVKYPRVYTAYQNHINVPIQSLWLFSGICNGFTTFYITRMTFSESSLLMDGRELSIYVFGYLIYFSTLSVANFKALLETTSITMLSVIAAAIAFTFFVVVLFFQSFFQRYFAVFHVANENEGIIFELPYIYMCLLFLMCVVASLLPDLTFHLFTSIFKADVRQQIQWSAGIRGPNLHKLYQPIYKICDVVGIRVNLETGKHGFAFAQDDGKAVTQQQIIDHCKETTEQPKHSRSDKTVESSTRSDQQRSPPENSNVSGATDGKSQMGQMSTTSMTGKESTTKANTSKSNLESIQETDVVL</sequence>
<dbReference type="GO" id="GO:0016887">
    <property type="term" value="F:ATP hydrolysis activity"/>
    <property type="evidence" value="ECO:0007669"/>
    <property type="project" value="InterPro"/>
</dbReference>
<feature type="binding site" evidence="15">
    <location>
        <position position="475"/>
    </location>
    <ligand>
        <name>Mg(2+)</name>
        <dbReference type="ChEBI" id="CHEBI:18420"/>
    </ligand>
</feature>
<dbReference type="EC" id="7.6.2.1" evidence="16"/>
<dbReference type="InterPro" id="IPR059000">
    <property type="entry name" value="ATPase_P-type_domA"/>
</dbReference>
<dbReference type="FunFam" id="3.40.50.1000:FF:000084">
    <property type="entry name" value="Phospholipid-transporting ATPase"/>
    <property type="match status" value="1"/>
</dbReference>
<feature type="binding site" evidence="14">
    <location>
        <position position="832"/>
    </location>
    <ligand>
        <name>ATP</name>
        <dbReference type="ChEBI" id="CHEBI:30616"/>
    </ligand>
</feature>
<keyword evidence="9 16" id="KW-1278">Translocase</keyword>
<name>A0A8S1H4C6_9PELO</name>
<feature type="transmembrane region" description="Helical" evidence="16">
    <location>
        <begin position="360"/>
        <end position="382"/>
    </location>
</feature>
<feature type="transmembrane region" description="Helical" evidence="16">
    <location>
        <begin position="950"/>
        <end position="968"/>
    </location>
</feature>